<proteinExistence type="predicted"/>
<feature type="region of interest" description="Disordered" evidence="2">
    <location>
        <begin position="501"/>
        <end position="521"/>
    </location>
</feature>
<dbReference type="AlphaFoldDB" id="A0A9W7FN72"/>
<evidence type="ECO:0000313" key="3">
    <source>
        <dbReference type="EMBL" id="GMI15038.1"/>
    </source>
</evidence>
<evidence type="ECO:0000256" key="1">
    <source>
        <dbReference type="SAM" id="Coils"/>
    </source>
</evidence>
<name>A0A9W7FN72_9STRA</name>
<accession>A0A9W7FN72</accession>
<comment type="caution">
    <text evidence="3">The sequence shown here is derived from an EMBL/GenBank/DDBJ whole genome shotgun (WGS) entry which is preliminary data.</text>
</comment>
<sequence>MSEFTAAAAERIRNEIRQEFEGLEQKLEDAKNENACLRKILDDLQQIDALNVQNQRDTKSVGSMDHYLDWLKNLLRGHGQEDDVCDLVNVFLHELDRDELAVANHRGKVEDYEAVRTLFEEHPEFEMSFQSFLEAKMEEEVQHEEQRAIKTHKVLARRMSVVTLTPKSIQMFSMVHELLECRERAGEIAIAEGFLKNRMFEQKSLESFGEPPRQDATDTLDKLIEDATRAKTKLGMVLSEWLRDKLIDPNQIIAEGSKVFTKYPLKSREKCEEKAKTEFSGDYKNILDIVRCSILVGSEVKLSDLAEALIMGSMKGVRVVRFQNRISNPHFTGVRDVLIHCGVQVENGKSHIAEIKLQLAPFLELEKECSEVHEYFKNIFKGLPEDQSYQYKASLLDRLRNHDTEAEAAPSGIGFAQELLACDSVGRLAALDELTSTSMLDDRETNLKCRRRLLELAERRGACEEVKLKYMDSLSEALALCSRMDELRENCKRSYERKKELYGEDHPETKKSLKIKNRNES</sequence>
<feature type="coiled-coil region" evidence="1">
    <location>
        <begin position="6"/>
        <end position="47"/>
    </location>
</feature>
<evidence type="ECO:0000256" key="2">
    <source>
        <dbReference type="SAM" id="MobiDB-lite"/>
    </source>
</evidence>
<evidence type="ECO:0000313" key="4">
    <source>
        <dbReference type="Proteomes" id="UP001165160"/>
    </source>
</evidence>
<organism evidence="3 4">
    <name type="scientific">Triparma verrucosa</name>
    <dbReference type="NCBI Taxonomy" id="1606542"/>
    <lineage>
        <taxon>Eukaryota</taxon>
        <taxon>Sar</taxon>
        <taxon>Stramenopiles</taxon>
        <taxon>Ochrophyta</taxon>
        <taxon>Bolidophyceae</taxon>
        <taxon>Parmales</taxon>
        <taxon>Triparmaceae</taxon>
        <taxon>Triparma</taxon>
    </lineage>
</organism>
<dbReference type="Proteomes" id="UP001165160">
    <property type="component" value="Unassembled WGS sequence"/>
</dbReference>
<dbReference type="EMBL" id="BRXX01000510">
    <property type="protein sequence ID" value="GMI15038.1"/>
    <property type="molecule type" value="Genomic_DNA"/>
</dbReference>
<gene>
    <name evidence="3" type="ORF">TrVE_jg13945</name>
</gene>
<keyword evidence="4" id="KW-1185">Reference proteome</keyword>
<reference evidence="4" key="1">
    <citation type="journal article" date="2023" name="Commun. Biol.">
        <title>Genome analysis of Parmales, the sister group of diatoms, reveals the evolutionary specialization of diatoms from phago-mixotrophs to photoautotrophs.</title>
        <authorList>
            <person name="Ban H."/>
            <person name="Sato S."/>
            <person name="Yoshikawa S."/>
            <person name="Yamada K."/>
            <person name="Nakamura Y."/>
            <person name="Ichinomiya M."/>
            <person name="Sato N."/>
            <person name="Blanc-Mathieu R."/>
            <person name="Endo H."/>
            <person name="Kuwata A."/>
            <person name="Ogata H."/>
        </authorList>
    </citation>
    <scope>NUCLEOTIDE SEQUENCE [LARGE SCALE GENOMIC DNA]</scope>
    <source>
        <strain evidence="4">NIES 3699</strain>
    </source>
</reference>
<protein>
    <submittedName>
        <fullName evidence="3">Uncharacterized protein</fullName>
    </submittedName>
</protein>
<keyword evidence="1" id="KW-0175">Coiled coil</keyword>